<dbReference type="AlphaFoldDB" id="A0A2H0DZZ0"/>
<dbReference type="SUPFAM" id="SSF55909">
    <property type="entry name" value="Pentein"/>
    <property type="match status" value="1"/>
</dbReference>
<organism evidence="1 2">
    <name type="scientific">Candidatus Beckwithbacteria bacterium CG22_combo_CG10-13_8_21_14_all_01_47_9</name>
    <dbReference type="NCBI Taxonomy" id="1974496"/>
    <lineage>
        <taxon>Bacteria</taxon>
        <taxon>Candidatus Beckwithiibacteriota</taxon>
    </lineage>
</organism>
<reference evidence="1 2" key="1">
    <citation type="submission" date="2017-09" db="EMBL/GenBank/DDBJ databases">
        <title>Depth-based differentiation of microbial function through sediment-hosted aquifers and enrichment of novel symbionts in the deep terrestrial subsurface.</title>
        <authorList>
            <person name="Probst A.J."/>
            <person name="Ladd B."/>
            <person name="Jarett J.K."/>
            <person name="Geller-Mcgrath D.E."/>
            <person name="Sieber C.M."/>
            <person name="Emerson J.B."/>
            <person name="Anantharaman K."/>
            <person name="Thomas B.C."/>
            <person name="Malmstrom R."/>
            <person name="Stieglmeier M."/>
            <person name="Klingl A."/>
            <person name="Woyke T."/>
            <person name="Ryan C.M."/>
            <person name="Banfield J.F."/>
        </authorList>
    </citation>
    <scope>NUCLEOTIDE SEQUENCE [LARGE SCALE GENOMIC DNA]</scope>
    <source>
        <strain evidence="1">CG22_combo_CG10-13_8_21_14_all_01_47_9</strain>
    </source>
</reference>
<sequence>MKKCRSHFQIYPNSLGGARELRSTRITVSCVGGLYCHDFVYTRDSFISNFQGKVMISNFSERQRQPEAEARKAQFKQLPYKINILPDQAFAEGGEFLYAPKESLLFCGQSRNNALGNRLVARWLKIKYWFTVISHGYHLDTVMALVKDRSDRVKAVLVCWDRIKNKRPLAAFLMARKIPAFTVEPVDSIGNGVLGTLAINCLVLPGIMVGGDRFQTRGLAARLITGFSGGSIHCLTNEL</sequence>
<accession>A0A2H0DZZ0</accession>
<evidence type="ECO:0000313" key="2">
    <source>
        <dbReference type="Proteomes" id="UP000229981"/>
    </source>
</evidence>
<comment type="caution">
    <text evidence="1">The sequence shown here is derived from an EMBL/GenBank/DDBJ whole genome shotgun (WGS) entry which is preliminary data.</text>
</comment>
<dbReference type="EMBL" id="PCTU01000135">
    <property type="protein sequence ID" value="PIP87551.1"/>
    <property type="molecule type" value="Genomic_DNA"/>
</dbReference>
<proteinExistence type="predicted"/>
<gene>
    <name evidence="1" type="ORF">COW80_05155</name>
</gene>
<dbReference type="Gene3D" id="3.75.10.10">
    <property type="entry name" value="L-arginine/glycine Amidinotransferase, Chain A"/>
    <property type="match status" value="1"/>
</dbReference>
<protein>
    <submittedName>
        <fullName evidence="1">Uncharacterized protein</fullName>
    </submittedName>
</protein>
<name>A0A2H0DZZ0_9BACT</name>
<dbReference type="Pfam" id="PF19420">
    <property type="entry name" value="DDAH_eukar"/>
    <property type="match status" value="1"/>
</dbReference>
<dbReference type="Proteomes" id="UP000229981">
    <property type="component" value="Unassembled WGS sequence"/>
</dbReference>
<evidence type="ECO:0000313" key="1">
    <source>
        <dbReference type="EMBL" id="PIP87551.1"/>
    </source>
</evidence>